<dbReference type="PANTHER" id="PTHR24409:SF331">
    <property type="entry name" value="ZINC FINGER PROTEIN 322A"/>
    <property type="match status" value="1"/>
</dbReference>
<keyword evidence="7" id="KW-0539">Nucleus</keyword>
<dbReference type="GO" id="GO:0000977">
    <property type="term" value="F:RNA polymerase II transcription regulatory region sequence-specific DNA binding"/>
    <property type="evidence" value="ECO:0007669"/>
    <property type="project" value="TreeGrafter"/>
</dbReference>
<keyword evidence="4" id="KW-0677">Repeat</keyword>
<keyword evidence="12" id="KW-1185">Reference proteome</keyword>
<feature type="region of interest" description="Disordered" evidence="9">
    <location>
        <begin position="424"/>
        <end position="458"/>
    </location>
</feature>
<protein>
    <submittedName>
        <fullName evidence="11">Zinc finger protein 3</fullName>
    </submittedName>
</protein>
<dbReference type="FunFam" id="3.30.160.60:FF:000100">
    <property type="entry name" value="Zinc finger 45-like"/>
    <property type="match status" value="1"/>
</dbReference>
<evidence type="ECO:0000256" key="6">
    <source>
        <dbReference type="ARBA" id="ARBA00022833"/>
    </source>
</evidence>
<evidence type="ECO:0000256" key="8">
    <source>
        <dbReference type="PROSITE-ProRule" id="PRU00042"/>
    </source>
</evidence>
<evidence type="ECO:0000256" key="3">
    <source>
        <dbReference type="ARBA" id="ARBA00022723"/>
    </source>
</evidence>
<accession>A0A226F6N0</accession>
<keyword evidence="5 8" id="KW-0863">Zinc-finger</keyword>
<dbReference type="InterPro" id="IPR013087">
    <property type="entry name" value="Znf_C2H2_type"/>
</dbReference>
<dbReference type="PANTHER" id="PTHR24409">
    <property type="entry name" value="ZINC FINGER PROTEIN 142"/>
    <property type="match status" value="1"/>
</dbReference>
<dbReference type="EMBL" id="LNIX01000001">
    <property type="protein sequence ID" value="OXA64990.1"/>
    <property type="molecule type" value="Genomic_DNA"/>
</dbReference>
<sequence length="458" mass="53016">MYKSSNSKMELLPSQNLPFVLIKRNVALDYLVRSQFKVSTNSPCFLCGAKSKDRLPSECLPRRLYEEKVSVFRHLLINATFRKKISPPSYNKFMSSVESCADCLFVIQEVYALQEQITKLETDLENRLEEGRAKIVHLKNGKRMSQSGHNKIMKKSSIEYESPSFFGQNKIQMFPQIKEESEHDFVFEDVEVFSETNLSNDEMIEEVIMPMTIDTLEHQASPLDVKKTDPAHNNMSCAKCGKTFTKKDHVQRHEIQVCKIRPPPKPGIFPCAKCGRIFDTRGLMHRHEIKVCKIREKISRKMAMNRIRGSFPCSKCAKILTTSAQRVIHEIKICNVVYTQEELDEMNITFHDCDQCDKSFTYLYDLRRHYTTHSEVKPHVCKCGKSYGHEEYLRKHQNFLCRLTVEPSKRIKYLQKKKLYEKKRKGEITQKSSGDVLPTQLEDASRSGEMPSGDVGLC</sequence>
<keyword evidence="6" id="KW-0862">Zinc</keyword>
<comment type="similarity">
    <text evidence="2">Belongs to the krueppel C2H2-type zinc-finger protein family.</text>
</comment>
<proteinExistence type="inferred from homology"/>
<comment type="subcellular location">
    <subcellularLocation>
        <location evidence="1">Nucleus</location>
    </subcellularLocation>
</comment>
<dbReference type="InterPro" id="IPR036236">
    <property type="entry name" value="Znf_C2H2_sf"/>
</dbReference>
<dbReference type="SUPFAM" id="SSF57667">
    <property type="entry name" value="beta-beta-alpha zinc fingers"/>
    <property type="match status" value="2"/>
</dbReference>
<dbReference type="GO" id="GO:0008270">
    <property type="term" value="F:zinc ion binding"/>
    <property type="evidence" value="ECO:0007669"/>
    <property type="project" value="UniProtKB-KW"/>
</dbReference>
<dbReference type="GO" id="GO:0005634">
    <property type="term" value="C:nucleus"/>
    <property type="evidence" value="ECO:0007669"/>
    <property type="project" value="UniProtKB-SubCell"/>
</dbReference>
<dbReference type="Pfam" id="PF00096">
    <property type="entry name" value="zf-C2H2"/>
    <property type="match status" value="2"/>
</dbReference>
<evidence type="ECO:0000256" key="7">
    <source>
        <dbReference type="ARBA" id="ARBA00023242"/>
    </source>
</evidence>
<dbReference type="Gene3D" id="3.30.160.60">
    <property type="entry name" value="Classic Zinc Finger"/>
    <property type="match status" value="2"/>
</dbReference>
<comment type="caution">
    <text evidence="11">The sequence shown here is derived from an EMBL/GenBank/DDBJ whole genome shotgun (WGS) entry which is preliminary data.</text>
</comment>
<dbReference type="PROSITE" id="PS50157">
    <property type="entry name" value="ZINC_FINGER_C2H2_2"/>
    <property type="match status" value="2"/>
</dbReference>
<organism evidence="11 12">
    <name type="scientific">Folsomia candida</name>
    <name type="common">Springtail</name>
    <dbReference type="NCBI Taxonomy" id="158441"/>
    <lineage>
        <taxon>Eukaryota</taxon>
        <taxon>Metazoa</taxon>
        <taxon>Ecdysozoa</taxon>
        <taxon>Arthropoda</taxon>
        <taxon>Hexapoda</taxon>
        <taxon>Collembola</taxon>
        <taxon>Entomobryomorpha</taxon>
        <taxon>Isotomoidea</taxon>
        <taxon>Isotomidae</taxon>
        <taxon>Proisotominae</taxon>
        <taxon>Folsomia</taxon>
    </lineage>
</organism>
<evidence type="ECO:0000256" key="2">
    <source>
        <dbReference type="ARBA" id="ARBA00006991"/>
    </source>
</evidence>
<evidence type="ECO:0000313" key="11">
    <source>
        <dbReference type="EMBL" id="OXA64990.1"/>
    </source>
</evidence>
<evidence type="ECO:0000256" key="1">
    <source>
        <dbReference type="ARBA" id="ARBA00004123"/>
    </source>
</evidence>
<dbReference type="PROSITE" id="PS00028">
    <property type="entry name" value="ZINC_FINGER_C2H2_1"/>
    <property type="match status" value="1"/>
</dbReference>
<feature type="domain" description="C2H2-type" evidence="10">
    <location>
        <begin position="351"/>
        <end position="378"/>
    </location>
</feature>
<dbReference type="OrthoDB" id="6751163at2759"/>
<evidence type="ECO:0000313" key="12">
    <source>
        <dbReference type="Proteomes" id="UP000198287"/>
    </source>
</evidence>
<reference evidence="11 12" key="1">
    <citation type="submission" date="2015-12" db="EMBL/GenBank/DDBJ databases">
        <title>The genome of Folsomia candida.</title>
        <authorList>
            <person name="Faddeeva A."/>
            <person name="Derks M.F."/>
            <person name="Anvar Y."/>
            <person name="Smit S."/>
            <person name="Van Straalen N."/>
            <person name="Roelofs D."/>
        </authorList>
    </citation>
    <scope>NUCLEOTIDE SEQUENCE [LARGE SCALE GENOMIC DNA]</scope>
    <source>
        <strain evidence="11 12">VU population</strain>
        <tissue evidence="11">Whole body</tissue>
    </source>
</reference>
<evidence type="ECO:0000256" key="4">
    <source>
        <dbReference type="ARBA" id="ARBA00022737"/>
    </source>
</evidence>
<feature type="domain" description="C2H2-type" evidence="10">
    <location>
        <begin position="235"/>
        <end position="266"/>
    </location>
</feature>
<name>A0A226F6N0_FOLCA</name>
<evidence type="ECO:0000259" key="10">
    <source>
        <dbReference type="PROSITE" id="PS50157"/>
    </source>
</evidence>
<dbReference type="GO" id="GO:0000981">
    <property type="term" value="F:DNA-binding transcription factor activity, RNA polymerase II-specific"/>
    <property type="evidence" value="ECO:0007669"/>
    <property type="project" value="TreeGrafter"/>
</dbReference>
<evidence type="ECO:0000256" key="5">
    <source>
        <dbReference type="ARBA" id="ARBA00022771"/>
    </source>
</evidence>
<dbReference type="SMART" id="SM00355">
    <property type="entry name" value="ZnF_C2H2"/>
    <property type="match status" value="3"/>
</dbReference>
<dbReference type="Proteomes" id="UP000198287">
    <property type="component" value="Unassembled WGS sequence"/>
</dbReference>
<keyword evidence="3" id="KW-0479">Metal-binding</keyword>
<evidence type="ECO:0000256" key="9">
    <source>
        <dbReference type="SAM" id="MobiDB-lite"/>
    </source>
</evidence>
<gene>
    <name evidence="11" type="ORF">Fcan01_00147</name>
</gene>
<dbReference type="AlphaFoldDB" id="A0A226F6N0"/>